<dbReference type="InterPro" id="IPR056474">
    <property type="entry name" value="SEN1_barrel"/>
</dbReference>
<feature type="region of interest" description="Disordered" evidence="7">
    <location>
        <begin position="2028"/>
        <end position="2220"/>
    </location>
</feature>
<dbReference type="InterPro" id="IPR045055">
    <property type="entry name" value="DNA2/NAM7-like"/>
</dbReference>
<feature type="compositionally biased region" description="Polar residues" evidence="7">
    <location>
        <begin position="1077"/>
        <end position="1093"/>
    </location>
</feature>
<dbReference type="Pfam" id="PF12726">
    <property type="entry name" value="SEN1_N"/>
    <property type="match status" value="1"/>
</dbReference>
<reference evidence="12 13" key="1">
    <citation type="journal article" date="2018" name="Mol. Biol. Evol.">
        <title>Broad Genomic Sampling Reveals a Smut Pathogenic Ancestry of the Fungal Clade Ustilaginomycotina.</title>
        <authorList>
            <person name="Kijpornyongpan T."/>
            <person name="Mondo S.J."/>
            <person name="Barry K."/>
            <person name="Sandor L."/>
            <person name="Lee J."/>
            <person name="Lipzen A."/>
            <person name="Pangilinan J."/>
            <person name="LaButti K."/>
            <person name="Hainaut M."/>
            <person name="Henrissat B."/>
            <person name="Grigoriev I.V."/>
            <person name="Spatafora J.W."/>
            <person name="Aime M.C."/>
        </authorList>
    </citation>
    <scope>NUCLEOTIDE SEQUENCE [LARGE SCALE GENOMIC DNA]</scope>
    <source>
        <strain evidence="12 13">MCA 4718</strain>
    </source>
</reference>
<feature type="coiled-coil region" evidence="6">
    <location>
        <begin position="1612"/>
        <end position="1686"/>
    </location>
</feature>
<keyword evidence="13" id="KW-1185">Reference proteome</keyword>
<dbReference type="InterPro" id="IPR047187">
    <property type="entry name" value="SF1_C_Upf1"/>
</dbReference>
<keyword evidence="3" id="KW-0378">Hydrolase</keyword>
<feature type="compositionally biased region" description="Low complexity" evidence="7">
    <location>
        <begin position="2074"/>
        <end position="2092"/>
    </location>
</feature>
<keyword evidence="2" id="KW-0547">Nucleotide-binding</keyword>
<dbReference type="GO" id="GO:0005524">
    <property type="term" value="F:ATP binding"/>
    <property type="evidence" value="ECO:0007669"/>
    <property type="project" value="UniProtKB-KW"/>
</dbReference>
<sequence>MSGTASTSAAESSKAAASSAAASSSSSSSPLRREVYSLVARLRENPKDASPYSTLIPAAIDYIKATDTGAKQTHFFCPKDGAAEAELHTCMLRVLSFKTNDLIQDWLSRLAKHLYGCVECYKGFMLAKEDLRSSFLAGYSDGQIERFLSFLDEWEEGIALELWKSRKVGPGDGLGFLSPAELFASLTVAAVRDEIYKLFKQTMTPHKLATAMKPISPGVLRLAFDEDSKCRAWANVQLQEAPHPAPLPQEFCQTRPVRKLLAEAAKELSEGPFPQRAQQLWTALASIAYRCAPASLALMSDLVSRNLHDAGPSLPLILRVYDGVLKAQGPRLWGDDREQALVSLASVLDNAAFIQAIAAASEAELLDYTDWMRSFLTSVADEEGKDANGTANDSSARRQDTPPTTNTYGEVLKRLIHFLLERMQQGNTSSTSRRLVFDQGTSILLEAFESITDLASPAFTTISQVVGLYARPITNLVFRGQLPTSNERLSIERTSRQLAKNLILAIFEADQALVADSIRHLSEISHRQLSRWKNRQKPGHPSREDIYKIGLQEKYPSPSVCTELWSNAYQSFNGSASNPREVADTAGVFLKPLSKLILYGEPTLSTHLLPPPSSAPESSRYNEYKQAVKACIVAISRRLRVIRGELPILLTELSESDMSSSNHGGLQEQCLHLSAELVALNLSPVPELHKAAQNVIRAAYPDVESRADVFRVLLSASTASLHGVRSSLEFFVQACSELVEANDAAKWIVRSGADILDVLCNRTSGLLRPGAENSLVDRERQDKELLEEVVPSIWELMCRSIATIFHKTPKWSEHIAKEDMVAWFRDVTIFASQLTEEVGTMQRAANAKKRGERERRGAVITEEEEEMDNFILSCLALPLEQAISWLRINDTEIVGETLSYILKALDRFGGEVELPQKIADKILKFVKEQLDIDDPIQRKTVLSVGELLDLQARLDPSIKAITISDEEEDDVVLSKASSSMALSQRDSQSGWLSSMTSPTRSQQNLIAAKEKRRKMKQQKLSFPAKQVIDVDGLDDRDPPHGGSRAKDMAEALRGKQAQQPSVVDMLKTAKPAARPVTSASAGTSVNKYKSASASAVPKRAATAPSRSANPNMAALRKGFAAQPRSFPVNPNAVRRVPPTNANSMPEPKAPSASSTVTGAIAGHMSKGPSREESDDDTSSSDDDDDDEAAPKGLAALASATRSPTKGIKMVADPAPQPRRTKLLDDGGLDKARQERLEAERKRMLRTPPDLQALHLAILSWDWYHVSDVPPAAPGTAGIDHRPVPDKFANANEYAAVFGPLLMLEAWAQMQSAKDDFSRGVIPMYTCEVASRVSVDAFIDVGLTMSNTTPRSFRLGDADIVVLRQRHDAIEAGQQSGQDRVVLAKVEQFKNHPQGSQVTLRCALDNDKQGVASRLVNRSVWEVGSLFNLSTLHREFAALLTARYYDLVRDILQAKTTPRRRATPSEMRMMKDSYGVNEPQAEAILGALHSDGFTLVQGPPGTGKTKTICSLVAHFVATRKTPAPIAVGQGRTPVAPVTKKLLMCAPSNAAIDEVAKRAKLGFKGPDGRNVKVNVVRLGREDAMNEATKDVSLDALVEAALANSSGQGIDNSAFEQAQIELRSIRDERERKQLELEQAKASVNETLIKHLDLEIRALGSKRLTAAQKLDDARDKRQTASRKMDADRRRVRTEILLNADVICTTLSGAGHEALVSLPIDFETVVIDEAAQAVELSILIPLRYGCKRCIMVGDPRQLPPTVLSKKAVTLKYSQSLFVRLFEQAKDRVYLLGIQYRMHPEISTYPSQQFYGGRLIDGDGMAQLTAQTWHSDPLLKPYRFFSIRGFEQSSRGHSFINVEEAQIAVALYARLRRAAPGYNFDGKVGCVTMYKGQVEELKRRFAQSFGADIVQRVDFNTVDGFQGQEKEVIILSCVRSGQKGLGFLTDGRRINVAITRAKSNLFIVGDAEGLRNASTQDGLWRMLVDSGKARGVVQDASVDMLKSGINGRGAVVAPKPSGGRPRPAGWVQMEANCIRGPPATSTPASAPGTPVKRGADAIAGDRTTSSSPATKRARPNESVRPSAAVTSPARPTAASSPAQSVPIRPSPQASGLSAAPSPGPAGAAAPRPPPSRPPPAGINVDNLQTRRPGSGLGAPSGPAGMRGGMQARPPMRPPLRGPPRPSGPPGTGGGPRPPANGNGNGNGNGGASSGPSQAALDAVFVKKKKR</sequence>
<accession>A0A316U0A7</accession>
<dbReference type="InterPro" id="IPR041679">
    <property type="entry name" value="DNA2/NAM7-like_C"/>
</dbReference>
<dbReference type="GO" id="GO:0004386">
    <property type="term" value="F:helicase activity"/>
    <property type="evidence" value="ECO:0007669"/>
    <property type="project" value="UniProtKB-KW"/>
</dbReference>
<dbReference type="Pfam" id="PF23576">
    <property type="entry name" value="SEN1_barrel"/>
    <property type="match status" value="1"/>
</dbReference>
<evidence type="ECO:0000259" key="8">
    <source>
        <dbReference type="Pfam" id="PF12726"/>
    </source>
</evidence>
<dbReference type="Gene3D" id="3.40.50.300">
    <property type="entry name" value="P-loop containing nucleotide triphosphate hydrolases"/>
    <property type="match status" value="2"/>
</dbReference>
<evidence type="ECO:0000313" key="12">
    <source>
        <dbReference type="EMBL" id="PWN18846.1"/>
    </source>
</evidence>
<feature type="compositionally biased region" description="Gly residues" evidence="7">
    <location>
        <begin position="2192"/>
        <end position="2202"/>
    </location>
</feature>
<dbReference type="Pfam" id="PF13086">
    <property type="entry name" value="AAA_11"/>
    <property type="match status" value="1"/>
</dbReference>
<feature type="compositionally biased region" description="Low complexity" evidence="7">
    <location>
        <begin position="1"/>
        <end position="29"/>
    </location>
</feature>
<dbReference type="FunFam" id="3.40.50.300:FF:000326">
    <property type="entry name" value="P-loop containing nucleoside triphosphate hydrolase"/>
    <property type="match status" value="1"/>
</dbReference>
<gene>
    <name evidence="12" type="ORF">BCV69DRAFT_314405</name>
</gene>
<evidence type="ECO:0000259" key="9">
    <source>
        <dbReference type="Pfam" id="PF13086"/>
    </source>
</evidence>
<evidence type="ECO:0000259" key="11">
    <source>
        <dbReference type="Pfam" id="PF23576"/>
    </source>
</evidence>
<feature type="compositionally biased region" description="Low complexity" evidence="7">
    <location>
        <begin position="2030"/>
        <end position="2044"/>
    </location>
</feature>
<feature type="domain" description="DNA2/NAM7 helicase helicase" evidence="9">
    <location>
        <begin position="1475"/>
        <end position="1760"/>
    </location>
</feature>
<feature type="compositionally biased region" description="Low complexity" evidence="7">
    <location>
        <begin position="1190"/>
        <end position="1199"/>
    </location>
</feature>
<dbReference type="PANTHER" id="PTHR10887">
    <property type="entry name" value="DNA2/NAM7 HELICASE FAMILY"/>
    <property type="match status" value="1"/>
</dbReference>
<keyword evidence="6" id="KW-0175">Coiled coil</keyword>
<feature type="compositionally biased region" description="Pro residues" evidence="7">
    <location>
        <begin position="2120"/>
        <end position="2130"/>
    </location>
</feature>
<evidence type="ECO:0000256" key="5">
    <source>
        <dbReference type="ARBA" id="ARBA00022840"/>
    </source>
</evidence>
<evidence type="ECO:0000256" key="3">
    <source>
        <dbReference type="ARBA" id="ARBA00022801"/>
    </source>
</evidence>
<dbReference type="CDD" id="cd18808">
    <property type="entry name" value="SF1_C_Upf1"/>
    <property type="match status" value="1"/>
</dbReference>
<dbReference type="STRING" id="1684307.A0A316U0A7"/>
<evidence type="ECO:0000256" key="6">
    <source>
        <dbReference type="SAM" id="Coils"/>
    </source>
</evidence>
<dbReference type="InterPro" id="IPR041677">
    <property type="entry name" value="DNA2/NAM7_AAA_11"/>
</dbReference>
<evidence type="ECO:0000313" key="13">
    <source>
        <dbReference type="Proteomes" id="UP000245942"/>
    </source>
</evidence>
<dbReference type="RefSeq" id="XP_025346006.1">
    <property type="nucleotide sequence ID" value="XM_025495113.1"/>
</dbReference>
<evidence type="ECO:0000256" key="1">
    <source>
        <dbReference type="ARBA" id="ARBA00007913"/>
    </source>
</evidence>
<feature type="compositionally biased region" description="Low complexity" evidence="7">
    <location>
        <begin position="2100"/>
        <end position="2119"/>
    </location>
</feature>
<feature type="compositionally biased region" description="Low complexity" evidence="7">
    <location>
        <begin position="1127"/>
        <end position="1138"/>
    </location>
</feature>
<dbReference type="GO" id="GO:0016604">
    <property type="term" value="C:nuclear body"/>
    <property type="evidence" value="ECO:0007669"/>
    <property type="project" value="TreeGrafter"/>
</dbReference>
<dbReference type="EMBL" id="KZ819334">
    <property type="protein sequence ID" value="PWN18846.1"/>
    <property type="molecule type" value="Genomic_DNA"/>
</dbReference>
<evidence type="ECO:0008006" key="14">
    <source>
        <dbReference type="Google" id="ProtNLM"/>
    </source>
</evidence>
<feature type="compositionally biased region" description="Acidic residues" evidence="7">
    <location>
        <begin position="1172"/>
        <end position="1187"/>
    </location>
</feature>
<evidence type="ECO:0000256" key="7">
    <source>
        <dbReference type="SAM" id="MobiDB-lite"/>
    </source>
</evidence>
<protein>
    <recommendedName>
        <fullName evidence="14">SEN1 N terminal-domain-containing protein</fullName>
    </recommendedName>
</protein>
<evidence type="ECO:0000259" key="10">
    <source>
        <dbReference type="Pfam" id="PF13087"/>
    </source>
</evidence>
<proteinExistence type="inferred from homology"/>
<evidence type="ECO:0000256" key="2">
    <source>
        <dbReference type="ARBA" id="ARBA00022741"/>
    </source>
</evidence>
<feature type="region of interest" description="Disordered" evidence="7">
    <location>
        <begin position="1072"/>
        <end position="1228"/>
    </location>
</feature>
<dbReference type="GO" id="GO:0001147">
    <property type="term" value="F:transcription termination site sequence-specific DNA binding"/>
    <property type="evidence" value="ECO:0007669"/>
    <property type="project" value="TreeGrafter"/>
</dbReference>
<feature type="region of interest" description="Disordered" evidence="7">
    <location>
        <begin position="384"/>
        <end position="407"/>
    </location>
</feature>
<keyword evidence="5" id="KW-0067">ATP-binding</keyword>
<dbReference type="Proteomes" id="UP000245942">
    <property type="component" value="Unassembled WGS sequence"/>
</dbReference>
<feature type="domain" description="Helicase SEN1 beta-barrel" evidence="11">
    <location>
        <begin position="1323"/>
        <end position="1422"/>
    </location>
</feature>
<dbReference type="GO" id="GO:0006369">
    <property type="term" value="P:termination of RNA polymerase II transcription"/>
    <property type="evidence" value="ECO:0007669"/>
    <property type="project" value="TreeGrafter"/>
</dbReference>
<organism evidence="12 13">
    <name type="scientific">Pseudomicrostroma glucosiphilum</name>
    <dbReference type="NCBI Taxonomy" id="1684307"/>
    <lineage>
        <taxon>Eukaryota</taxon>
        <taxon>Fungi</taxon>
        <taxon>Dikarya</taxon>
        <taxon>Basidiomycota</taxon>
        <taxon>Ustilaginomycotina</taxon>
        <taxon>Exobasidiomycetes</taxon>
        <taxon>Microstromatales</taxon>
        <taxon>Microstromatales incertae sedis</taxon>
        <taxon>Pseudomicrostroma</taxon>
    </lineage>
</organism>
<dbReference type="GeneID" id="37016847"/>
<dbReference type="PANTHER" id="PTHR10887:SF495">
    <property type="entry name" value="HELICASE SENATAXIN ISOFORM X1-RELATED"/>
    <property type="match status" value="1"/>
</dbReference>
<feature type="region of interest" description="Disordered" evidence="7">
    <location>
        <begin position="1"/>
        <end position="32"/>
    </location>
</feature>
<dbReference type="InterPro" id="IPR027417">
    <property type="entry name" value="P-loop_NTPase"/>
</dbReference>
<evidence type="ECO:0000256" key="4">
    <source>
        <dbReference type="ARBA" id="ARBA00022806"/>
    </source>
</evidence>
<dbReference type="CDD" id="cd18042">
    <property type="entry name" value="DEXXQc_SETX"/>
    <property type="match status" value="1"/>
</dbReference>
<keyword evidence="4" id="KW-0347">Helicase</keyword>
<dbReference type="OrthoDB" id="6513042at2759"/>
<dbReference type="SUPFAM" id="SSF52540">
    <property type="entry name" value="P-loop containing nucleoside triphosphate hydrolases"/>
    <property type="match status" value="1"/>
</dbReference>
<feature type="domain" description="DNA2/NAM7 helicase-like C-terminal" evidence="10">
    <location>
        <begin position="1767"/>
        <end position="1961"/>
    </location>
</feature>
<feature type="region of interest" description="Disordered" evidence="7">
    <location>
        <begin position="984"/>
        <end position="1003"/>
    </location>
</feature>
<dbReference type="InterPro" id="IPR024481">
    <property type="entry name" value="Helicase_Sen1_N"/>
</dbReference>
<dbReference type="Pfam" id="PF13087">
    <property type="entry name" value="AAA_12"/>
    <property type="match status" value="1"/>
</dbReference>
<feature type="compositionally biased region" description="Pro residues" evidence="7">
    <location>
        <begin position="2164"/>
        <end position="2178"/>
    </location>
</feature>
<dbReference type="GO" id="GO:0005694">
    <property type="term" value="C:chromosome"/>
    <property type="evidence" value="ECO:0007669"/>
    <property type="project" value="UniProtKB-ARBA"/>
</dbReference>
<feature type="domain" description="Helicase Sen1 N-terminal" evidence="8">
    <location>
        <begin position="106"/>
        <end position="897"/>
    </location>
</feature>
<comment type="similarity">
    <text evidence="1">Belongs to the DNA2/NAM7 helicase family.</text>
</comment>
<dbReference type="GO" id="GO:0016787">
    <property type="term" value="F:hydrolase activity"/>
    <property type="evidence" value="ECO:0007669"/>
    <property type="project" value="UniProtKB-KW"/>
</dbReference>
<name>A0A316U0A7_9BASI</name>